<dbReference type="PANTHER" id="PTHR43308:SF5">
    <property type="entry name" value="S-LAYER PROTEIN _ PEPTIDOGLYCAN ENDO-BETA-N-ACETYLGLUCOSAMINIDASE"/>
    <property type="match status" value="1"/>
</dbReference>
<keyword evidence="1" id="KW-0732">Signal</keyword>
<protein>
    <submittedName>
        <fullName evidence="4">Tandem-95 repeat protein</fullName>
    </submittedName>
</protein>
<evidence type="ECO:0000256" key="1">
    <source>
        <dbReference type="SAM" id="SignalP"/>
    </source>
</evidence>
<dbReference type="Pfam" id="PF00395">
    <property type="entry name" value="SLH"/>
    <property type="match status" value="3"/>
</dbReference>
<evidence type="ECO:0000313" key="4">
    <source>
        <dbReference type="EMBL" id="MFC0214027.1"/>
    </source>
</evidence>
<dbReference type="EMBL" id="JBHLWN010000067">
    <property type="protein sequence ID" value="MFC0214027.1"/>
    <property type="molecule type" value="Genomic_DNA"/>
</dbReference>
<dbReference type="NCBIfam" id="NF012211">
    <property type="entry name" value="tand_rpt_95"/>
    <property type="match status" value="6"/>
</dbReference>
<dbReference type="InterPro" id="IPR013783">
    <property type="entry name" value="Ig-like_fold"/>
</dbReference>
<feature type="domain" description="SLH" evidence="3">
    <location>
        <begin position="1359"/>
        <end position="1419"/>
    </location>
</feature>
<name>A0ABV6DN24_9BACL</name>
<dbReference type="RefSeq" id="WP_377471360.1">
    <property type="nucleotide sequence ID" value="NZ_JBHLWN010000067.1"/>
</dbReference>
<feature type="domain" description="Cadherin" evidence="2">
    <location>
        <begin position="397"/>
        <end position="492"/>
    </location>
</feature>
<dbReference type="PROSITE" id="PS51272">
    <property type="entry name" value="SLH"/>
    <property type="match status" value="3"/>
</dbReference>
<keyword evidence="5" id="KW-1185">Reference proteome</keyword>
<dbReference type="InterPro" id="IPR025883">
    <property type="entry name" value="Cadherin-like_domain"/>
</dbReference>
<dbReference type="Gene3D" id="2.60.40.3440">
    <property type="match status" value="3"/>
</dbReference>
<dbReference type="Proteomes" id="UP001589776">
    <property type="component" value="Unassembled WGS sequence"/>
</dbReference>
<dbReference type="InterPro" id="IPR051465">
    <property type="entry name" value="Cell_Envelope_Struct_Comp"/>
</dbReference>
<reference evidence="4 5" key="1">
    <citation type="submission" date="2024-09" db="EMBL/GenBank/DDBJ databases">
        <authorList>
            <person name="Sun Q."/>
            <person name="Mori K."/>
        </authorList>
    </citation>
    <scope>NUCLEOTIDE SEQUENCE [LARGE SCALE GENOMIC DNA]</scope>
    <source>
        <strain evidence="4 5">CCM 7759</strain>
    </source>
</reference>
<feature type="signal peptide" evidence="1">
    <location>
        <begin position="1"/>
        <end position="29"/>
    </location>
</feature>
<dbReference type="Gene3D" id="2.60.40.60">
    <property type="entry name" value="Cadherins"/>
    <property type="match status" value="1"/>
</dbReference>
<dbReference type="PANTHER" id="PTHR43308">
    <property type="entry name" value="OUTER MEMBRANE PROTEIN ALPHA-RELATED"/>
    <property type="match status" value="1"/>
</dbReference>
<feature type="chain" id="PRO_5046437350" evidence="1">
    <location>
        <begin position="30"/>
        <end position="1419"/>
    </location>
</feature>
<dbReference type="Gene3D" id="2.60.40.2810">
    <property type="match status" value="1"/>
</dbReference>
<comment type="caution">
    <text evidence="4">The sequence shown here is derived from an EMBL/GenBank/DDBJ whole genome shotgun (WGS) entry which is preliminary data.</text>
</comment>
<proteinExistence type="predicted"/>
<dbReference type="NCBIfam" id="TIGR01965">
    <property type="entry name" value="VCBS_repeat"/>
    <property type="match status" value="2"/>
</dbReference>
<dbReference type="Pfam" id="PF12733">
    <property type="entry name" value="Cadherin-like"/>
    <property type="match status" value="2"/>
</dbReference>
<dbReference type="InterPro" id="IPR015919">
    <property type="entry name" value="Cadherin-like_sf"/>
</dbReference>
<evidence type="ECO:0000313" key="5">
    <source>
        <dbReference type="Proteomes" id="UP001589776"/>
    </source>
</evidence>
<sequence>MLKKKVNQLFTVMLLCMTAWMVQPAVSYAVTTTVNDEVMTYRDISGVWPSGYDGSYYFGYLANSDIQKETAAVRFNLPDVSGSITAAYIKINVTGVLTSGGTPAIKVYKATDDSWSSGLPSTIGGNTWTPTTTILTAPPNGWYTIPINVGSFVNAELAGDRKVSFVLDGHDSNPLGNNGQSDIGFNDAQLELTINMNTAPVASNGTLAVTEDMVESGTLSATDVENDALTYSVVVQGTKGTVSITNPATGAYTYTPNPNVEGADSFTFKATDANNAASNIATVNVAIAGVNDIPTISSIAAQSMDEDTATGSILFTVADVETAAGSLSVTAASDNQTLAPDANLVLGGGGTNRTLTVTPAANQSGTANITVTVTDANSGTATKTFVLTVNAVNDAPAAANGTLAVTEDTPQNGTLSASDVENEALTYSVVAQGSKGIVTITNAATGAYTYTPNPDAEGSDSFTFQATDTGNAVSNTATITVTITGVNDAPTAISDTLQVIEDTVATGTLTATDKENNGLTYGIAAAATKGTVAITDAGTGAYTYTPNADAIGADSFTFFVQDSEGLDSNTATITVNIQARNDAPVISDITKGSNEDTPIAFTVTDFVSHYNDVETEALRGVRIIVTGSGLNGLLTVNGAEVASGQQIDAADLDQLVFTPKANWFGTSSFTWKASDGTNDSNEATVTMIIASVNDIPVAEDKTINITIDGQKEDVLIASDADGDPLTYSIFKAPDKGNVMLSVYSNNQFTYQHTDGTVGSDSFIYQVRDNNGASVTASVYLNIVPAGSADLASLSASAGALIPEFDQTIDSYTMSVGNFVASTTVTAAVYNRHATLAINGVPATNGEPSAIIGLQVGANTIPIEVTSQSGAKKTYTLTITRAPSSSANLKALRLSEGVLEPEFDPGIQVYQANVGTNVNAITVTAEVYEPNAKIYVNNNLVSSGAPSPGIILVEGLNTITVKVIAQDEVTSKIYTLSVNRQHDNSMEDSGGSSSTEDNTTIKKLQVIVDGLVQEESATASTSVEGELSVTTITVDNEKVLARINREDNKTLAIPYPDPTDVVIAELNGQLVKAMEGKDIMVEVITERATYKLPAALINIDSVSEKLGQKTALQDIKISIRISDSSKESVKSVQDAADKGKLTVVTRPVDFEVQAQYGDKKVSVSQFDSYVERSIPLPEGINPSRITTGVVLGSDGSIKHVPTNITKLNDHYYANIKSLTNSTYSVIWNPKTFNDVEQHWSKDDVNDMGSRLIIQGISDAEFAPEQAITRAEFAAIVGRGLGLSKEQGSSAVSFKDVAASDWYNEAVKNVSSYGLVNGYEDGTFQPNRTITRVEAMAILARAMKLAGLSTIQDSEEAAAVVDSFRDSQQIGAWARQAVASVVVRGVVQGYNNELAPSDQITRAQTAAMVRRLLQHSELINR</sequence>
<feature type="domain" description="Cadherin" evidence="2">
    <location>
        <begin position="201"/>
        <end position="296"/>
    </location>
</feature>
<dbReference type="InterPro" id="IPR002126">
    <property type="entry name" value="Cadherin-like_dom"/>
</dbReference>
<dbReference type="Gene3D" id="2.60.40.10">
    <property type="entry name" value="Immunoglobulins"/>
    <property type="match status" value="1"/>
</dbReference>
<dbReference type="PROSITE" id="PS50268">
    <property type="entry name" value="CADHERIN_2"/>
    <property type="match status" value="2"/>
</dbReference>
<evidence type="ECO:0000259" key="2">
    <source>
        <dbReference type="PROSITE" id="PS50268"/>
    </source>
</evidence>
<gene>
    <name evidence="4" type="ORF">ACFFK0_16475</name>
</gene>
<dbReference type="InterPro" id="IPR010221">
    <property type="entry name" value="VCBS_dom"/>
</dbReference>
<dbReference type="SUPFAM" id="SSF49313">
    <property type="entry name" value="Cadherin-like"/>
    <property type="match status" value="2"/>
</dbReference>
<feature type="domain" description="SLH" evidence="3">
    <location>
        <begin position="1288"/>
        <end position="1351"/>
    </location>
</feature>
<dbReference type="Pfam" id="PF17963">
    <property type="entry name" value="Big_9"/>
    <property type="match status" value="6"/>
</dbReference>
<feature type="domain" description="SLH" evidence="3">
    <location>
        <begin position="1226"/>
        <end position="1287"/>
    </location>
</feature>
<dbReference type="CDD" id="cd11304">
    <property type="entry name" value="Cadherin_repeat"/>
    <property type="match status" value="1"/>
</dbReference>
<dbReference type="InterPro" id="IPR001119">
    <property type="entry name" value="SLH_dom"/>
</dbReference>
<evidence type="ECO:0000259" key="3">
    <source>
        <dbReference type="PROSITE" id="PS51272"/>
    </source>
</evidence>
<organism evidence="4 5">
    <name type="scientific">Paenibacillus chartarius</name>
    <dbReference type="NCBI Taxonomy" id="747481"/>
    <lineage>
        <taxon>Bacteria</taxon>
        <taxon>Bacillati</taxon>
        <taxon>Bacillota</taxon>
        <taxon>Bacilli</taxon>
        <taxon>Bacillales</taxon>
        <taxon>Paenibacillaceae</taxon>
        <taxon>Paenibacillus</taxon>
    </lineage>
</organism>
<accession>A0ABV6DN24</accession>